<dbReference type="PANTHER" id="PTHR37828:SF1">
    <property type="entry name" value="YCII-RELATED DOMAIN-CONTAINING PROTEIN"/>
    <property type="match status" value="1"/>
</dbReference>
<evidence type="ECO:0000313" key="3">
    <source>
        <dbReference type="EMBL" id="EOR94880.1"/>
    </source>
</evidence>
<accession>R9GTJ8</accession>
<gene>
    <name evidence="3" type="ORF">ADIARSV_1985</name>
</gene>
<dbReference type="AlphaFoldDB" id="R9GTJ8"/>
<comment type="caution">
    <text evidence="3">The sequence shown here is derived from an EMBL/GenBank/DDBJ whole genome shotgun (WGS) entry which is preliminary data.</text>
</comment>
<name>R9GTJ8_9SPHI</name>
<sequence length="95" mass="10919">MFIIDLIYKVSAEEVDTFLEAHKKYLQENYDNGNFNVSGRKNPRIGGIILAKGNNRELIDHLISSDPFKINNIAAYQVTEFIPTKFAKEFSFFIS</sequence>
<keyword evidence="4" id="KW-1185">Reference proteome</keyword>
<dbReference type="InterPro" id="IPR005545">
    <property type="entry name" value="YCII"/>
</dbReference>
<dbReference type="EMBL" id="AQPN01000076">
    <property type="protein sequence ID" value="EOR94880.1"/>
    <property type="molecule type" value="Genomic_DNA"/>
</dbReference>
<reference evidence="3 4" key="1">
    <citation type="journal article" date="2013" name="Genome Announc.">
        <title>Draft Genome Sequence of Arcticibacter svalbardensis Strain MN12-7T, a Member of the Family Sphingobacteriaceae Isolated from an Arctic Soil Sample.</title>
        <authorList>
            <person name="Shivaji S."/>
            <person name="Ara S."/>
            <person name="Prasad S."/>
            <person name="Manasa B.P."/>
            <person name="Begum Z."/>
            <person name="Singh A."/>
            <person name="Kumar Pinnaka A."/>
        </authorList>
    </citation>
    <scope>NUCLEOTIDE SEQUENCE [LARGE SCALE GENOMIC DNA]</scope>
    <source>
        <strain evidence="3 4">MN12-7</strain>
    </source>
</reference>
<comment type="similarity">
    <text evidence="1">Belongs to the YciI family.</text>
</comment>
<dbReference type="SUPFAM" id="SSF54909">
    <property type="entry name" value="Dimeric alpha+beta barrel"/>
    <property type="match status" value="1"/>
</dbReference>
<dbReference type="PANTHER" id="PTHR37828">
    <property type="entry name" value="GSR2449 PROTEIN"/>
    <property type="match status" value="1"/>
</dbReference>
<dbReference type="RefSeq" id="WP_016195220.1">
    <property type="nucleotide sequence ID" value="NZ_AQPN01000076.1"/>
</dbReference>
<proteinExistence type="inferred from homology"/>
<dbReference type="eggNOG" id="COG2350">
    <property type="taxonomic scope" value="Bacteria"/>
</dbReference>
<dbReference type="Pfam" id="PF03795">
    <property type="entry name" value="YCII"/>
    <property type="match status" value="1"/>
</dbReference>
<dbReference type="Proteomes" id="UP000014174">
    <property type="component" value="Unassembled WGS sequence"/>
</dbReference>
<evidence type="ECO:0000313" key="4">
    <source>
        <dbReference type="Proteomes" id="UP000014174"/>
    </source>
</evidence>
<dbReference type="PATRIC" id="fig|1150600.3.peg.1960"/>
<dbReference type="STRING" id="1150600.ADIARSV_1985"/>
<evidence type="ECO:0000256" key="1">
    <source>
        <dbReference type="ARBA" id="ARBA00007689"/>
    </source>
</evidence>
<dbReference type="OrthoDB" id="9814407at2"/>
<feature type="domain" description="YCII-related" evidence="2">
    <location>
        <begin position="1"/>
        <end position="81"/>
    </location>
</feature>
<dbReference type="InterPro" id="IPR011008">
    <property type="entry name" value="Dimeric_a/b-barrel"/>
</dbReference>
<organism evidence="3 4">
    <name type="scientific">Arcticibacter svalbardensis MN12-7</name>
    <dbReference type="NCBI Taxonomy" id="1150600"/>
    <lineage>
        <taxon>Bacteria</taxon>
        <taxon>Pseudomonadati</taxon>
        <taxon>Bacteroidota</taxon>
        <taxon>Sphingobacteriia</taxon>
        <taxon>Sphingobacteriales</taxon>
        <taxon>Sphingobacteriaceae</taxon>
        <taxon>Arcticibacter</taxon>
    </lineage>
</organism>
<protein>
    <recommendedName>
        <fullName evidence="2">YCII-related domain-containing protein</fullName>
    </recommendedName>
</protein>
<evidence type="ECO:0000259" key="2">
    <source>
        <dbReference type="Pfam" id="PF03795"/>
    </source>
</evidence>